<sequence length="27" mass="3376">MIHTSMMMLTFFITEYQNFFSLMVKQR</sequence>
<organism evidence="1 2">
    <name type="scientific">Gossypium aridum</name>
    <name type="common">American cotton</name>
    <name type="synonym">Erioxylum aridum</name>
    <dbReference type="NCBI Taxonomy" id="34290"/>
    <lineage>
        <taxon>Eukaryota</taxon>
        <taxon>Viridiplantae</taxon>
        <taxon>Streptophyta</taxon>
        <taxon>Embryophyta</taxon>
        <taxon>Tracheophyta</taxon>
        <taxon>Spermatophyta</taxon>
        <taxon>Magnoliopsida</taxon>
        <taxon>eudicotyledons</taxon>
        <taxon>Gunneridae</taxon>
        <taxon>Pentapetalae</taxon>
        <taxon>rosids</taxon>
        <taxon>malvids</taxon>
        <taxon>Malvales</taxon>
        <taxon>Malvaceae</taxon>
        <taxon>Malvoideae</taxon>
        <taxon>Gossypium</taxon>
    </lineage>
</organism>
<gene>
    <name evidence="1" type="ORF">Goari_005573</name>
</gene>
<proteinExistence type="predicted"/>
<comment type="caution">
    <text evidence="1">The sequence shown here is derived from an EMBL/GenBank/DDBJ whole genome shotgun (WGS) entry which is preliminary data.</text>
</comment>
<dbReference type="AlphaFoldDB" id="A0A7J8YL51"/>
<evidence type="ECO:0000313" key="1">
    <source>
        <dbReference type="EMBL" id="MBA0700326.1"/>
    </source>
</evidence>
<accession>A0A7J8YL51</accession>
<reference evidence="1 2" key="1">
    <citation type="journal article" date="2019" name="Genome Biol. Evol.">
        <title>Insights into the evolution of the New World diploid cottons (Gossypium, subgenus Houzingenia) based on genome sequencing.</title>
        <authorList>
            <person name="Grover C.E."/>
            <person name="Arick M.A. 2nd"/>
            <person name="Thrash A."/>
            <person name="Conover J.L."/>
            <person name="Sanders W.S."/>
            <person name="Peterson D.G."/>
            <person name="Frelichowski J.E."/>
            <person name="Scheffler J.A."/>
            <person name="Scheffler B.E."/>
            <person name="Wendel J.F."/>
        </authorList>
    </citation>
    <scope>NUCLEOTIDE SEQUENCE [LARGE SCALE GENOMIC DNA]</scope>
    <source>
        <strain evidence="1">185</strain>
        <tissue evidence="1">Leaf</tissue>
    </source>
</reference>
<protein>
    <submittedName>
        <fullName evidence="1">Uncharacterized protein</fullName>
    </submittedName>
</protein>
<evidence type="ECO:0000313" key="2">
    <source>
        <dbReference type="Proteomes" id="UP000593577"/>
    </source>
</evidence>
<dbReference type="Proteomes" id="UP000593577">
    <property type="component" value="Unassembled WGS sequence"/>
</dbReference>
<feature type="non-terminal residue" evidence="1">
    <location>
        <position position="27"/>
    </location>
</feature>
<keyword evidence="2" id="KW-1185">Reference proteome</keyword>
<dbReference type="EMBL" id="JABFAA010000051">
    <property type="protein sequence ID" value="MBA0700326.1"/>
    <property type="molecule type" value="Genomic_DNA"/>
</dbReference>
<name>A0A7J8YL51_GOSAI</name>